<keyword evidence="11" id="KW-1185">Reference proteome</keyword>
<keyword evidence="2" id="KW-0813">Transport</keyword>
<evidence type="ECO:0000256" key="4">
    <source>
        <dbReference type="ARBA" id="ARBA00022597"/>
    </source>
</evidence>
<evidence type="ECO:0000313" key="12">
    <source>
        <dbReference type="RefSeq" id="XP_028133143.1"/>
    </source>
</evidence>
<reference evidence="12" key="1">
    <citation type="submission" date="2025-04" db="UniProtKB">
        <authorList>
            <consortium name="RefSeq"/>
        </authorList>
    </citation>
    <scope>IDENTIFICATION</scope>
    <source>
        <tissue evidence="12">Whole insect</tissue>
    </source>
</reference>
<protein>
    <submittedName>
        <fullName evidence="12">Facilitated trehalose transporter Tret1-like</fullName>
    </submittedName>
</protein>
<dbReference type="GO" id="GO:0022857">
    <property type="term" value="F:transmembrane transporter activity"/>
    <property type="evidence" value="ECO:0007669"/>
    <property type="project" value="InterPro"/>
</dbReference>
<accession>A0A6P7FJE9</accession>
<dbReference type="PROSITE" id="PS51257">
    <property type="entry name" value="PROKAR_LIPOPROTEIN"/>
    <property type="match status" value="1"/>
</dbReference>
<keyword evidence="4" id="KW-0762">Sugar transport</keyword>
<feature type="transmembrane region" description="Helical" evidence="8">
    <location>
        <begin position="323"/>
        <end position="345"/>
    </location>
</feature>
<feature type="transmembrane region" description="Helical" evidence="8">
    <location>
        <begin position="256"/>
        <end position="278"/>
    </location>
</feature>
<feature type="transmembrane region" description="Helical" evidence="8">
    <location>
        <begin position="393"/>
        <end position="414"/>
    </location>
</feature>
<dbReference type="InterPro" id="IPR036259">
    <property type="entry name" value="MFS_trans_sf"/>
</dbReference>
<keyword evidence="5 8" id="KW-0812">Transmembrane</keyword>
<gene>
    <name evidence="12" type="primary">LOC114328485</name>
</gene>
<keyword evidence="3" id="KW-1003">Cell membrane</keyword>
<evidence type="ECO:0000256" key="1">
    <source>
        <dbReference type="ARBA" id="ARBA00004651"/>
    </source>
</evidence>
<dbReference type="GO" id="GO:0005886">
    <property type="term" value="C:plasma membrane"/>
    <property type="evidence" value="ECO:0007669"/>
    <property type="project" value="UniProtKB-SubCell"/>
</dbReference>
<dbReference type="PANTHER" id="PTHR48021">
    <property type="match status" value="1"/>
</dbReference>
<dbReference type="SUPFAM" id="SSF103473">
    <property type="entry name" value="MFS general substrate transporter"/>
    <property type="match status" value="1"/>
</dbReference>
<feature type="transmembrane region" description="Helical" evidence="8">
    <location>
        <begin position="426"/>
        <end position="444"/>
    </location>
</feature>
<dbReference type="FunFam" id="1.20.1250.20:FF:000218">
    <property type="entry name" value="facilitated trehalose transporter Tret1"/>
    <property type="match status" value="1"/>
</dbReference>
<dbReference type="RefSeq" id="XP_028133143.1">
    <property type="nucleotide sequence ID" value="XM_028277342.1"/>
</dbReference>
<feature type="transmembrane region" description="Helical" evidence="8">
    <location>
        <begin position="298"/>
        <end position="316"/>
    </location>
</feature>
<dbReference type="OrthoDB" id="8120565at2759"/>
<dbReference type="InterPro" id="IPR050549">
    <property type="entry name" value="MFS_Trehalose_Transporter"/>
</dbReference>
<evidence type="ECO:0000256" key="3">
    <source>
        <dbReference type="ARBA" id="ARBA00022475"/>
    </source>
</evidence>
<evidence type="ECO:0000256" key="8">
    <source>
        <dbReference type="SAM" id="Phobius"/>
    </source>
</evidence>
<dbReference type="EnsemblMetazoa" id="XM_028277342.2">
    <property type="protein sequence ID" value="XP_028133143.1"/>
    <property type="gene ID" value="LOC114328485"/>
</dbReference>
<dbReference type="InParanoid" id="A0A6P7FJE9"/>
<evidence type="ECO:0000256" key="5">
    <source>
        <dbReference type="ARBA" id="ARBA00022692"/>
    </source>
</evidence>
<dbReference type="Pfam" id="PF00083">
    <property type="entry name" value="Sugar_tr"/>
    <property type="match status" value="1"/>
</dbReference>
<feature type="domain" description="Major facilitator superfamily (MFS) profile" evidence="9">
    <location>
        <begin position="18"/>
        <end position="448"/>
    </location>
</feature>
<evidence type="ECO:0000256" key="7">
    <source>
        <dbReference type="ARBA" id="ARBA00023136"/>
    </source>
</evidence>
<keyword evidence="7 8" id="KW-0472">Membrane</keyword>
<dbReference type="PROSITE" id="PS50850">
    <property type="entry name" value="MFS"/>
    <property type="match status" value="1"/>
</dbReference>
<sequence>MTVTGEKGSVPSIKDFLPQVFAALSGCLFAISDGMTYAWTSPMVPYLTSNSSHIETNHEEAEWLEACYLYGSLCGLPLTLYSVNKFGRKASVIYASVGVLTSWALIGLGDKMIYLFVGRFLSGAAADMAYVACPMYVSEFADERIRGFLSGLVMVMDHTGSLIIYALGPFTPYYVVPVLASTLVSANILLLVYFIPESPYFLLENNRVEEATKAIKFFKSYKNIEEEVNQISLALERKKNNSGSFKHILSSKYNQISLTIIVALNLVPQLLGYSTIVMNLHIILDSAQTVHINSSHAAILYGSIMWIASIFCSVLVDRFGRKLLIIISAVVSGMCLFVLAVYFHLQYLGFNVVPIGWLPIASVMTYGLFFKIGIGIIPLIVTAEIAPDTIKAFSVALGDCLFIVGGIVSVQLYQFVTKVTGMFVPMYIYFIWAIVLIIFTIFYVPETKGKSLDDIQKMLRISAAENPETVNNEKYTRRNSGSEIVSLSHI</sequence>
<proteinExistence type="predicted"/>
<feature type="transmembrane region" description="Helical" evidence="8">
    <location>
        <begin position="20"/>
        <end position="39"/>
    </location>
</feature>
<dbReference type="PANTHER" id="PTHR48021:SF46">
    <property type="entry name" value="MAJOR FACILITATOR SUPERFAMILY (MFS) PROFILE DOMAIN-CONTAINING PROTEIN"/>
    <property type="match status" value="1"/>
</dbReference>
<feature type="transmembrane region" description="Helical" evidence="8">
    <location>
        <begin position="173"/>
        <end position="195"/>
    </location>
</feature>
<evidence type="ECO:0000259" key="9">
    <source>
        <dbReference type="PROSITE" id="PS50850"/>
    </source>
</evidence>
<comment type="subcellular location">
    <subcellularLocation>
        <location evidence="1">Cell membrane</location>
        <topology evidence="1">Multi-pass membrane protein</topology>
    </subcellularLocation>
</comment>
<dbReference type="Proteomes" id="UP001652700">
    <property type="component" value="Unplaced"/>
</dbReference>
<organism evidence="12">
    <name type="scientific">Diabrotica virgifera virgifera</name>
    <name type="common">western corn rootworm</name>
    <dbReference type="NCBI Taxonomy" id="50390"/>
    <lineage>
        <taxon>Eukaryota</taxon>
        <taxon>Metazoa</taxon>
        <taxon>Ecdysozoa</taxon>
        <taxon>Arthropoda</taxon>
        <taxon>Hexapoda</taxon>
        <taxon>Insecta</taxon>
        <taxon>Pterygota</taxon>
        <taxon>Neoptera</taxon>
        <taxon>Endopterygota</taxon>
        <taxon>Coleoptera</taxon>
        <taxon>Polyphaga</taxon>
        <taxon>Cucujiformia</taxon>
        <taxon>Chrysomeloidea</taxon>
        <taxon>Chrysomelidae</taxon>
        <taxon>Galerucinae</taxon>
        <taxon>Diabroticina</taxon>
        <taxon>Diabroticites</taxon>
        <taxon>Diabrotica</taxon>
    </lineage>
</organism>
<feature type="transmembrane region" description="Helical" evidence="8">
    <location>
        <begin position="63"/>
        <end position="83"/>
    </location>
</feature>
<dbReference type="InterPro" id="IPR005828">
    <property type="entry name" value="MFS_sugar_transport-like"/>
</dbReference>
<evidence type="ECO:0000313" key="11">
    <source>
        <dbReference type="Proteomes" id="UP001652700"/>
    </source>
</evidence>
<evidence type="ECO:0000256" key="2">
    <source>
        <dbReference type="ARBA" id="ARBA00022448"/>
    </source>
</evidence>
<dbReference type="GeneID" id="114328485"/>
<feature type="transmembrane region" description="Helical" evidence="8">
    <location>
        <begin position="357"/>
        <end position="381"/>
    </location>
</feature>
<keyword evidence="6 8" id="KW-1133">Transmembrane helix</keyword>
<feature type="transmembrane region" description="Helical" evidence="8">
    <location>
        <begin position="145"/>
        <end position="167"/>
    </location>
</feature>
<feature type="transmembrane region" description="Helical" evidence="8">
    <location>
        <begin position="90"/>
        <end position="106"/>
    </location>
</feature>
<evidence type="ECO:0000313" key="10">
    <source>
        <dbReference type="EnsemblMetazoa" id="XP_028133143.1"/>
    </source>
</evidence>
<dbReference type="KEGG" id="dvv:114328485"/>
<evidence type="ECO:0000256" key="6">
    <source>
        <dbReference type="ARBA" id="ARBA00022989"/>
    </source>
</evidence>
<reference evidence="10" key="2">
    <citation type="submission" date="2025-05" db="UniProtKB">
        <authorList>
            <consortium name="EnsemblMetazoa"/>
        </authorList>
    </citation>
    <scope>IDENTIFICATION</scope>
</reference>
<feature type="transmembrane region" description="Helical" evidence="8">
    <location>
        <begin position="112"/>
        <end position="133"/>
    </location>
</feature>
<dbReference type="InterPro" id="IPR020846">
    <property type="entry name" value="MFS_dom"/>
</dbReference>
<dbReference type="Gene3D" id="1.20.1250.20">
    <property type="entry name" value="MFS general substrate transporter like domains"/>
    <property type="match status" value="1"/>
</dbReference>
<name>A0A6P7FJE9_DIAVI</name>
<dbReference type="AlphaFoldDB" id="A0A6P7FJE9"/>